<proteinExistence type="predicted"/>
<dbReference type="EMBL" id="QSON01000018">
    <property type="protein sequence ID" value="RGI97760.1"/>
    <property type="molecule type" value="Genomic_DNA"/>
</dbReference>
<dbReference type="AlphaFoldDB" id="A0A174HMA1"/>
<sequence length="127" mass="14568">MAVKDDYVMRMIKDMARVLARLILGKDDINYVLPEDEEFTVIDNLYKKLITMADAGQINEAENILLNELEDKSSEYFEMAASFYLHLNEYSDGFLDAHQYSREEINEGMGNLGKEFGVDLGGAEKWI</sequence>
<evidence type="ECO:0000313" key="4">
    <source>
        <dbReference type="Proteomes" id="UP000095651"/>
    </source>
</evidence>
<dbReference type="RefSeq" id="WP_055657519.1">
    <property type="nucleotide sequence ID" value="NZ_CABIXC010000011.1"/>
</dbReference>
<dbReference type="EMBL" id="QSSQ01000041">
    <property type="protein sequence ID" value="RGL96369.1"/>
    <property type="molecule type" value="Genomic_DNA"/>
</dbReference>
<protein>
    <submittedName>
        <fullName evidence="1">Uncharacterized protein</fullName>
    </submittedName>
</protein>
<dbReference type="Proteomes" id="UP000263014">
    <property type="component" value="Unassembled WGS sequence"/>
</dbReference>
<evidence type="ECO:0000313" key="1">
    <source>
        <dbReference type="EMBL" id="CUO74015.1"/>
    </source>
</evidence>
<dbReference type="Proteomes" id="UP000261257">
    <property type="component" value="Unassembled WGS sequence"/>
</dbReference>
<evidence type="ECO:0000313" key="2">
    <source>
        <dbReference type="EMBL" id="RGI97760.1"/>
    </source>
</evidence>
<dbReference type="EMBL" id="CYZE01000011">
    <property type="protein sequence ID" value="CUO74015.1"/>
    <property type="molecule type" value="Genomic_DNA"/>
</dbReference>
<evidence type="ECO:0000313" key="6">
    <source>
        <dbReference type="Proteomes" id="UP000263014"/>
    </source>
</evidence>
<dbReference type="Proteomes" id="UP000095651">
    <property type="component" value="Unassembled WGS sequence"/>
</dbReference>
<reference evidence="5 6" key="2">
    <citation type="submission" date="2018-08" db="EMBL/GenBank/DDBJ databases">
        <title>A genome reference for cultivated species of the human gut microbiota.</title>
        <authorList>
            <person name="Zou Y."/>
            <person name="Xue W."/>
            <person name="Luo G."/>
        </authorList>
    </citation>
    <scope>NUCLEOTIDE SEQUENCE [LARGE SCALE GENOMIC DNA]</scope>
    <source>
        <strain evidence="3 5">TF05-11AC</strain>
        <strain evidence="2 6">TM09-12</strain>
    </source>
</reference>
<organism evidence="1 4">
    <name type="scientific">Hungatella hathewayi</name>
    <dbReference type="NCBI Taxonomy" id="154046"/>
    <lineage>
        <taxon>Bacteria</taxon>
        <taxon>Bacillati</taxon>
        <taxon>Bacillota</taxon>
        <taxon>Clostridia</taxon>
        <taxon>Lachnospirales</taxon>
        <taxon>Lachnospiraceae</taxon>
        <taxon>Hungatella</taxon>
    </lineage>
</organism>
<gene>
    <name evidence="3" type="ORF">DXC39_26735</name>
    <name evidence="2" type="ORF">DXD79_26705</name>
    <name evidence="1" type="ORF">ERS852407_03774</name>
</gene>
<evidence type="ECO:0000313" key="3">
    <source>
        <dbReference type="EMBL" id="RGL96369.1"/>
    </source>
</evidence>
<reference evidence="1 4" key="1">
    <citation type="submission" date="2015-09" db="EMBL/GenBank/DDBJ databases">
        <authorList>
            <consortium name="Pathogen Informatics"/>
        </authorList>
    </citation>
    <scope>NUCLEOTIDE SEQUENCE [LARGE SCALE GENOMIC DNA]</scope>
    <source>
        <strain evidence="1 4">2789STDY5608850</strain>
    </source>
</reference>
<evidence type="ECO:0000313" key="5">
    <source>
        <dbReference type="Proteomes" id="UP000261257"/>
    </source>
</evidence>
<dbReference type="InterPro" id="IPR045507">
    <property type="entry name" value="DUF6483"/>
</dbReference>
<name>A0A174HMA1_9FIRM</name>
<dbReference type="Pfam" id="PF20092">
    <property type="entry name" value="DUF6483"/>
    <property type="match status" value="1"/>
</dbReference>
<accession>A0A174HMA1</accession>